<dbReference type="EMBL" id="GGEC01068199">
    <property type="protein sequence ID" value="MBX48683.1"/>
    <property type="molecule type" value="Transcribed_RNA"/>
</dbReference>
<proteinExistence type="predicted"/>
<organism evidence="1">
    <name type="scientific">Rhizophora mucronata</name>
    <name type="common">Asiatic mangrove</name>
    <dbReference type="NCBI Taxonomy" id="61149"/>
    <lineage>
        <taxon>Eukaryota</taxon>
        <taxon>Viridiplantae</taxon>
        <taxon>Streptophyta</taxon>
        <taxon>Embryophyta</taxon>
        <taxon>Tracheophyta</taxon>
        <taxon>Spermatophyta</taxon>
        <taxon>Magnoliopsida</taxon>
        <taxon>eudicotyledons</taxon>
        <taxon>Gunneridae</taxon>
        <taxon>Pentapetalae</taxon>
        <taxon>rosids</taxon>
        <taxon>fabids</taxon>
        <taxon>Malpighiales</taxon>
        <taxon>Rhizophoraceae</taxon>
        <taxon>Rhizophora</taxon>
    </lineage>
</organism>
<evidence type="ECO:0000313" key="1">
    <source>
        <dbReference type="EMBL" id="MBX48683.1"/>
    </source>
</evidence>
<sequence length="42" mass="4684">MGFIVEACFLVLCCRWWRSGRLFKGPHGLLLIESSLPSGFVG</sequence>
<dbReference type="AlphaFoldDB" id="A0A2P2P208"/>
<protein>
    <submittedName>
        <fullName evidence="1">Uncharacterized protein</fullName>
    </submittedName>
</protein>
<name>A0A2P2P208_RHIMU</name>
<accession>A0A2P2P208</accession>
<reference evidence="1" key="1">
    <citation type="submission" date="2018-02" db="EMBL/GenBank/DDBJ databases">
        <title>Rhizophora mucronata_Transcriptome.</title>
        <authorList>
            <person name="Meera S.P."/>
            <person name="Sreeshan A."/>
            <person name="Augustine A."/>
        </authorList>
    </citation>
    <scope>NUCLEOTIDE SEQUENCE</scope>
    <source>
        <tissue evidence="1">Leaf</tissue>
    </source>
</reference>